<evidence type="ECO:0000313" key="1">
    <source>
        <dbReference type="EMBL" id="KAG6379009.1"/>
    </source>
</evidence>
<organism evidence="1 2">
    <name type="scientific">Boletus reticuloceps</name>
    <dbReference type="NCBI Taxonomy" id="495285"/>
    <lineage>
        <taxon>Eukaryota</taxon>
        <taxon>Fungi</taxon>
        <taxon>Dikarya</taxon>
        <taxon>Basidiomycota</taxon>
        <taxon>Agaricomycotina</taxon>
        <taxon>Agaricomycetes</taxon>
        <taxon>Agaricomycetidae</taxon>
        <taxon>Boletales</taxon>
        <taxon>Boletineae</taxon>
        <taxon>Boletaceae</taxon>
        <taxon>Boletoideae</taxon>
        <taxon>Boletus</taxon>
    </lineage>
</organism>
<sequence>MKFIHNGNCVPLLELYEPGYDVAQFLAFTQHVQYVKTKGLAYVSSSIGRDMFCEGNLQKAVESFEDEARLQPLLHQLSEESGRGKERHRIWSL</sequence>
<dbReference type="AlphaFoldDB" id="A0A8I2YTM9"/>
<gene>
    <name evidence="1" type="ORF">JVT61DRAFT_13300</name>
</gene>
<evidence type="ECO:0000313" key="2">
    <source>
        <dbReference type="Proteomes" id="UP000683000"/>
    </source>
</evidence>
<dbReference type="EMBL" id="JAGFBS010000006">
    <property type="protein sequence ID" value="KAG6379009.1"/>
    <property type="molecule type" value="Genomic_DNA"/>
</dbReference>
<comment type="caution">
    <text evidence="1">The sequence shown here is derived from an EMBL/GenBank/DDBJ whole genome shotgun (WGS) entry which is preliminary data.</text>
</comment>
<dbReference type="Proteomes" id="UP000683000">
    <property type="component" value="Unassembled WGS sequence"/>
</dbReference>
<name>A0A8I2YTM9_9AGAM</name>
<proteinExistence type="predicted"/>
<keyword evidence="2" id="KW-1185">Reference proteome</keyword>
<reference evidence="1" key="1">
    <citation type="submission" date="2021-03" db="EMBL/GenBank/DDBJ databases">
        <title>Evolutionary innovations through gain and loss of genes in the ectomycorrhizal Boletales.</title>
        <authorList>
            <person name="Wu G."/>
            <person name="Miyauchi S."/>
            <person name="Morin E."/>
            <person name="Yang Z.-L."/>
            <person name="Xu J."/>
            <person name="Martin F.M."/>
        </authorList>
    </citation>
    <scope>NUCLEOTIDE SEQUENCE</scope>
    <source>
        <strain evidence="1">BR01</strain>
    </source>
</reference>
<accession>A0A8I2YTM9</accession>
<protein>
    <submittedName>
        <fullName evidence="1">Uncharacterized protein</fullName>
    </submittedName>
</protein>
<dbReference type="OrthoDB" id="301415at2759"/>